<organism evidence="8">
    <name type="scientific">mine drainage metagenome</name>
    <dbReference type="NCBI Taxonomy" id="410659"/>
    <lineage>
        <taxon>unclassified sequences</taxon>
        <taxon>metagenomes</taxon>
        <taxon>ecological metagenomes</taxon>
    </lineage>
</organism>
<proteinExistence type="inferred from homology"/>
<evidence type="ECO:0000256" key="6">
    <source>
        <dbReference type="ARBA" id="ARBA00023204"/>
    </source>
</evidence>
<keyword evidence="3" id="KW-0227">DNA damage</keyword>
<comment type="similarity">
    <text evidence="1">Belongs to the DNA mismatch repair MutS family.</text>
</comment>
<keyword evidence="6" id="KW-0234">DNA repair</keyword>
<dbReference type="InterPro" id="IPR045076">
    <property type="entry name" value="MutS"/>
</dbReference>
<evidence type="ECO:0000256" key="2">
    <source>
        <dbReference type="ARBA" id="ARBA00022741"/>
    </source>
</evidence>
<feature type="domain" description="DNA mismatch repair proteins mutS family" evidence="7">
    <location>
        <begin position="684"/>
        <end position="700"/>
    </location>
</feature>
<dbReference type="AlphaFoldDB" id="E6PFG5"/>
<dbReference type="InterPro" id="IPR017261">
    <property type="entry name" value="DNA_mismatch_repair_MutS/MSH"/>
</dbReference>
<dbReference type="InterPro" id="IPR016151">
    <property type="entry name" value="DNA_mismatch_repair_MutS_N"/>
</dbReference>
<dbReference type="PIRSF" id="PIRSF037677">
    <property type="entry name" value="DNA_mis_repair_Msh6"/>
    <property type="match status" value="1"/>
</dbReference>
<evidence type="ECO:0000256" key="3">
    <source>
        <dbReference type="ARBA" id="ARBA00022763"/>
    </source>
</evidence>
<sequence>MSAPTKRSPAIEQYFELKARNPEAILLARVGDFYEAYGEDAETIARALQIALTGKDSGSGTRVAMAGVPHHALDTYLRRLVEQRFVVALAEQMEEPRPNKLVRRDIVRVVTPGTLVEEHLLDGKRNNFLAALSYLDDTFGLMYCDVSTGESFGTAFPSELGEDELLAELARIAPAEIVFDIPDGAHSTLRLQIANLGARIATLPISGASARAVDAVPGFSLVESLAMARAAEVLDRFLARTGLAVEGSPLRIRTRYRREAAHLAIDPSTRKHLELLRAEGANERATLFATLDGCATSMGSRLLARRISAPSIDRERIERRLDDLAALVETHALRGHLHETLRRCFDLERIAQKISLRRANPRDLASLRRTLEAMGEIPALLPEALARRRTPLLGFEDVLADLHATLVEEPPARLSDGGAVRPEADAELAECISLRGDARGRISALEERERERTGIKSLKVKYASAFGYAIEVGHAYAARVPAEYVRRQTLAGSERYTTPELKDLETAIASAQSRQERIEQRLFAELVERLASRVDELAAAGAALAAIDVSVALAEKAATRGYARPEFLDESRIEILDGRHPVMEAVVQRRFVPNDARLLEREHRFILLTGPNMGGKSTYLRQIGLLTILAQIGSFVPAKSMKLGIVDRIFTRIGAGDDLASGQSTFYMEMAEAANILRRCTARSLLLVDEIGRGTGTIDGLSIAQAICEYILALGDGAPMTCFATHFHELCALAEHWAGVANYHITAVENLGRANEPVFSHRVQPGSSSRSFGIEVARMAGLPASVVDRAQEIAEALGAAPDLETRIPMRRRPATTESREQLRLL</sequence>
<dbReference type="InterPro" id="IPR036187">
    <property type="entry name" value="DNA_mismatch_repair_MutS_sf"/>
</dbReference>
<dbReference type="SMART" id="SM00533">
    <property type="entry name" value="MUTSd"/>
    <property type="match status" value="1"/>
</dbReference>
<dbReference type="SUPFAM" id="SSF52540">
    <property type="entry name" value="P-loop containing nucleoside triphosphate hydrolases"/>
    <property type="match status" value="1"/>
</dbReference>
<dbReference type="Gene3D" id="3.40.50.300">
    <property type="entry name" value="P-loop containing nucleotide triphosphate hydrolases"/>
    <property type="match status" value="1"/>
</dbReference>
<dbReference type="InterPro" id="IPR005748">
    <property type="entry name" value="DNA_mismatch_repair_MutS"/>
</dbReference>
<dbReference type="SUPFAM" id="SSF48334">
    <property type="entry name" value="DNA repair protein MutS, domain III"/>
    <property type="match status" value="1"/>
</dbReference>
<dbReference type="NCBIfam" id="TIGR01070">
    <property type="entry name" value="mutS1"/>
    <property type="match status" value="1"/>
</dbReference>
<dbReference type="InterPro" id="IPR000432">
    <property type="entry name" value="DNA_mismatch_repair_MutS_C"/>
</dbReference>
<dbReference type="Pfam" id="PF05188">
    <property type="entry name" value="MutS_II"/>
    <property type="match status" value="1"/>
</dbReference>
<comment type="caution">
    <text evidence="8">The sequence shown here is derived from an EMBL/GenBank/DDBJ whole genome shotgun (WGS) entry which is preliminary data.</text>
</comment>
<keyword evidence="2" id="KW-0547">Nucleotide-binding</keyword>
<dbReference type="SUPFAM" id="SSF55271">
    <property type="entry name" value="DNA repair protein MutS, domain I"/>
    <property type="match status" value="1"/>
</dbReference>
<dbReference type="GO" id="GO:0005524">
    <property type="term" value="F:ATP binding"/>
    <property type="evidence" value="ECO:0007669"/>
    <property type="project" value="UniProtKB-KW"/>
</dbReference>
<dbReference type="InterPro" id="IPR027417">
    <property type="entry name" value="P-loop_NTPase"/>
</dbReference>
<dbReference type="FunFam" id="3.40.50.300:FF:000870">
    <property type="entry name" value="MutS protein homolog 4"/>
    <property type="match status" value="1"/>
</dbReference>
<evidence type="ECO:0000259" key="7">
    <source>
        <dbReference type="PROSITE" id="PS00486"/>
    </source>
</evidence>
<dbReference type="Pfam" id="PF05190">
    <property type="entry name" value="MutS_IV"/>
    <property type="match status" value="1"/>
</dbReference>
<dbReference type="SMART" id="SM00534">
    <property type="entry name" value="MUTSac"/>
    <property type="match status" value="1"/>
</dbReference>
<dbReference type="GO" id="GO:0140664">
    <property type="term" value="F:ATP-dependent DNA damage sensor activity"/>
    <property type="evidence" value="ECO:0007669"/>
    <property type="project" value="InterPro"/>
</dbReference>
<keyword evidence="5" id="KW-0238">DNA-binding</keyword>
<dbReference type="NCBIfam" id="NF003810">
    <property type="entry name" value="PRK05399.1"/>
    <property type="match status" value="1"/>
</dbReference>
<evidence type="ECO:0000256" key="1">
    <source>
        <dbReference type="ARBA" id="ARBA00006271"/>
    </source>
</evidence>
<gene>
    <name evidence="8" type="primary">mutS</name>
    <name evidence="8" type="ORF">CARN1_1526</name>
</gene>
<dbReference type="Pfam" id="PF01624">
    <property type="entry name" value="MutS_I"/>
    <property type="match status" value="1"/>
</dbReference>
<evidence type="ECO:0000256" key="4">
    <source>
        <dbReference type="ARBA" id="ARBA00022840"/>
    </source>
</evidence>
<dbReference type="InterPro" id="IPR007860">
    <property type="entry name" value="DNA_mmatch_repair_MutS_con_dom"/>
</dbReference>
<accession>E6PFG5</accession>
<dbReference type="PANTHER" id="PTHR11361:SF34">
    <property type="entry name" value="DNA MISMATCH REPAIR PROTEIN MSH1, MITOCHONDRIAL"/>
    <property type="match status" value="1"/>
</dbReference>
<dbReference type="GO" id="GO:0006298">
    <property type="term" value="P:mismatch repair"/>
    <property type="evidence" value="ECO:0007669"/>
    <property type="project" value="InterPro"/>
</dbReference>
<dbReference type="InterPro" id="IPR036678">
    <property type="entry name" value="MutS_con_dom_sf"/>
</dbReference>
<dbReference type="InterPro" id="IPR007696">
    <property type="entry name" value="DNA_mismatch_repair_MutS_core"/>
</dbReference>
<dbReference type="InterPro" id="IPR007695">
    <property type="entry name" value="DNA_mismatch_repair_MutS-lik_N"/>
</dbReference>
<dbReference type="Pfam" id="PF00488">
    <property type="entry name" value="MutS_V"/>
    <property type="match status" value="1"/>
</dbReference>
<keyword evidence="4" id="KW-0067">ATP-binding</keyword>
<dbReference type="Gene3D" id="3.40.1170.10">
    <property type="entry name" value="DNA repair protein MutS, domain I"/>
    <property type="match status" value="1"/>
</dbReference>
<protein>
    <submittedName>
        <fullName evidence="8">DNA mismatch repair protein</fullName>
    </submittedName>
</protein>
<dbReference type="Pfam" id="PF05192">
    <property type="entry name" value="MutS_III"/>
    <property type="match status" value="1"/>
</dbReference>
<dbReference type="SUPFAM" id="SSF53150">
    <property type="entry name" value="DNA repair protein MutS, domain II"/>
    <property type="match status" value="1"/>
</dbReference>
<reference evidence="8" key="1">
    <citation type="submission" date="2009-10" db="EMBL/GenBank/DDBJ databases">
        <title>Diversity of trophic interactions inside an arsenic-rich microbial ecosystem.</title>
        <authorList>
            <person name="Bertin P.N."/>
            <person name="Heinrich-Salmeron A."/>
            <person name="Pelletier E."/>
            <person name="Goulhen-Chollet F."/>
            <person name="Arsene-Ploetze F."/>
            <person name="Gallien S."/>
            <person name="Calteau A."/>
            <person name="Vallenet D."/>
            <person name="Casiot C."/>
            <person name="Chane-Woon-Ming B."/>
            <person name="Giloteaux L."/>
            <person name="Barakat M."/>
            <person name="Bonnefoy V."/>
            <person name="Bruneel O."/>
            <person name="Chandler M."/>
            <person name="Cleiss J."/>
            <person name="Duran R."/>
            <person name="Elbaz-Poulichet F."/>
            <person name="Fonknechten N."/>
            <person name="Lauga B."/>
            <person name="Mornico D."/>
            <person name="Ortet P."/>
            <person name="Schaeffer C."/>
            <person name="Siguier P."/>
            <person name="Alexander Thil Smith A."/>
            <person name="Van Dorsselaer A."/>
            <person name="Weissenbach J."/>
            <person name="Medigue C."/>
            <person name="Le Paslier D."/>
        </authorList>
    </citation>
    <scope>NUCLEOTIDE SEQUENCE</scope>
</reference>
<evidence type="ECO:0000256" key="5">
    <source>
        <dbReference type="ARBA" id="ARBA00023125"/>
    </source>
</evidence>
<dbReference type="Gene3D" id="1.10.1420.10">
    <property type="match status" value="2"/>
</dbReference>
<dbReference type="GO" id="GO:0030983">
    <property type="term" value="F:mismatched DNA binding"/>
    <property type="evidence" value="ECO:0007669"/>
    <property type="project" value="InterPro"/>
</dbReference>
<dbReference type="Gene3D" id="3.30.420.110">
    <property type="entry name" value="MutS, connector domain"/>
    <property type="match status" value="1"/>
</dbReference>
<dbReference type="PANTHER" id="PTHR11361">
    <property type="entry name" value="DNA MISMATCH REPAIR PROTEIN MUTS FAMILY MEMBER"/>
    <property type="match status" value="1"/>
</dbReference>
<dbReference type="EMBL" id="CABL01000006">
    <property type="protein sequence ID" value="CBH75201.1"/>
    <property type="molecule type" value="Genomic_DNA"/>
</dbReference>
<dbReference type="PROSITE" id="PS00486">
    <property type="entry name" value="DNA_MISMATCH_REPAIR_2"/>
    <property type="match status" value="1"/>
</dbReference>
<dbReference type="InterPro" id="IPR007861">
    <property type="entry name" value="DNA_mismatch_repair_MutS_clamp"/>
</dbReference>
<evidence type="ECO:0000313" key="8">
    <source>
        <dbReference type="EMBL" id="CBH75201.1"/>
    </source>
</evidence>
<name>E6PFG5_9ZZZZ</name>